<reference evidence="6 7" key="1">
    <citation type="submission" date="2023-03" db="EMBL/GenBank/DDBJ databases">
        <title>Novel Species.</title>
        <authorList>
            <person name="Ma S."/>
        </authorList>
    </citation>
    <scope>NUCLEOTIDE SEQUENCE [LARGE SCALE GENOMIC DNA]</scope>
    <source>
        <strain evidence="6 7">B11</strain>
    </source>
</reference>
<comment type="similarity">
    <text evidence="4">Belongs to the SbcD family.</text>
</comment>
<feature type="domain" description="Calcineurin-like phosphoesterase" evidence="5">
    <location>
        <begin position="5"/>
        <end position="214"/>
    </location>
</feature>
<keyword evidence="1 4" id="KW-0540">Nuclease</keyword>
<keyword evidence="4" id="KW-0255">Endonuclease</keyword>
<dbReference type="RefSeq" id="WP_369018386.1">
    <property type="nucleotide sequence ID" value="NZ_CP121689.1"/>
</dbReference>
<evidence type="ECO:0000256" key="4">
    <source>
        <dbReference type="RuleBase" id="RU363069"/>
    </source>
</evidence>
<organism evidence="6 7">
    <name type="scientific">Thermatribacter velox</name>
    <dbReference type="NCBI Taxonomy" id="3039681"/>
    <lineage>
        <taxon>Bacteria</taxon>
        <taxon>Pseudomonadati</taxon>
        <taxon>Atribacterota</taxon>
        <taxon>Atribacteria</taxon>
        <taxon>Atribacterales</taxon>
        <taxon>Thermatribacteraceae</taxon>
        <taxon>Thermatribacter</taxon>
    </lineage>
</organism>
<evidence type="ECO:0000256" key="3">
    <source>
        <dbReference type="ARBA" id="ARBA00022839"/>
    </source>
</evidence>
<protein>
    <recommendedName>
        <fullName evidence="4">Nuclease SbcCD subunit D</fullName>
    </recommendedName>
</protein>
<name>A0ABZ2YD39_9BACT</name>
<evidence type="ECO:0000256" key="1">
    <source>
        <dbReference type="ARBA" id="ARBA00022722"/>
    </source>
</evidence>
<dbReference type="Gene3D" id="3.60.21.10">
    <property type="match status" value="1"/>
</dbReference>
<evidence type="ECO:0000313" key="6">
    <source>
        <dbReference type="EMBL" id="WZL76228.1"/>
    </source>
</evidence>
<dbReference type="InterPro" id="IPR050535">
    <property type="entry name" value="DNA_Repair-Maintenance_Comp"/>
</dbReference>
<dbReference type="Proteomes" id="UP001461341">
    <property type="component" value="Chromosome"/>
</dbReference>
<dbReference type="EMBL" id="CP121689">
    <property type="protein sequence ID" value="WZL76228.1"/>
    <property type="molecule type" value="Genomic_DNA"/>
</dbReference>
<keyword evidence="7" id="KW-1185">Reference proteome</keyword>
<dbReference type="InterPro" id="IPR004593">
    <property type="entry name" value="SbcD"/>
</dbReference>
<dbReference type="InterPro" id="IPR041796">
    <property type="entry name" value="Mre11_N"/>
</dbReference>
<gene>
    <name evidence="4" type="primary">sbcD</name>
    <name evidence="6" type="ORF">QBE54_00410</name>
</gene>
<comment type="subunit">
    <text evidence="4">Heterodimer of SbcC and SbcD.</text>
</comment>
<keyword evidence="4" id="KW-0235">DNA replication</keyword>
<evidence type="ECO:0000256" key="2">
    <source>
        <dbReference type="ARBA" id="ARBA00022801"/>
    </source>
</evidence>
<dbReference type="PANTHER" id="PTHR30337:SF0">
    <property type="entry name" value="NUCLEASE SBCCD SUBUNIT D"/>
    <property type="match status" value="1"/>
</dbReference>
<evidence type="ECO:0000259" key="5">
    <source>
        <dbReference type="Pfam" id="PF00149"/>
    </source>
</evidence>
<keyword evidence="3 4" id="KW-0269">Exonuclease</keyword>
<dbReference type="SUPFAM" id="SSF56300">
    <property type="entry name" value="Metallo-dependent phosphatases"/>
    <property type="match status" value="1"/>
</dbReference>
<dbReference type="NCBIfam" id="TIGR00619">
    <property type="entry name" value="sbcd"/>
    <property type="match status" value="1"/>
</dbReference>
<sequence length="391" mass="45747">MKKNLKVLHTADWHLGLVSWKGFKGINRLEEQRECLQEMLKIAQEEKVDLVLHAGDLFHQYHNPPRDAIRLATEVLVEMSRNARVVWVMGNHDWYAIEALQGIFPNSIMVSKNFTPLLIEDFGVCIYPLPYLSLSRYLGKCPGKSIQEEVAEVLAEIFQKWQQHYHPEHWHILLAHCTLEDLAFYKEANITREIFLKTAELPRGIDYGAFGHLHGLIPFEKAPFPIYYPSSLICDTFQKEGERGSFLIVEFKEGQKPEVRPYYFSSSAQLFSLLLEETDTINNLEKEIASRVQGKRNYIRLRIKEELLTPEFISEIRNLEGENWQIVSLEVLSHKVETEDLSEKEREISKYTMPELFKEYCQRNNLPEELQGLFEIYYHQVLEEVERDATG</sequence>
<proteinExistence type="inferred from homology"/>
<dbReference type="InterPro" id="IPR029052">
    <property type="entry name" value="Metallo-depent_PP-like"/>
</dbReference>
<dbReference type="PANTHER" id="PTHR30337">
    <property type="entry name" value="COMPONENT OF ATP-DEPENDENT DSDNA EXONUCLEASE"/>
    <property type="match status" value="1"/>
</dbReference>
<dbReference type="Pfam" id="PF00149">
    <property type="entry name" value="Metallophos"/>
    <property type="match status" value="1"/>
</dbReference>
<dbReference type="CDD" id="cd00840">
    <property type="entry name" value="MPP_Mre11_N"/>
    <property type="match status" value="1"/>
</dbReference>
<keyword evidence="2 4" id="KW-0378">Hydrolase</keyword>
<evidence type="ECO:0000313" key="7">
    <source>
        <dbReference type="Proteomes" id="UP001461341"/>
    </source>
</evidence>
<dbReference type="GO" id="GO:0004527">
    <property type="term" value="F:exonuclease activity"/>
    <property type="evidence" value="ECO:0007669"/>
    <property type="project" value="UniProtKB-KW"/>
</dbReference>
<dbReference type="InterPro" id="IPR004843">
    <property type="entry name" value="Calcineurin-like_PHP"/>
</dbReference>
<accession>A0ABZ2YD39</accession>
<comment type="function">
    <text evidence="4">SbcCD cleaves DNA hairpin structures. These structures can inhibit DNA replication and are intermediates in certain DNA recombination reactions. The complex acts as a 3'-&gt;5' double strand exonuclease that can open hairpins. It also has a 5' single-strand endonuclease activity.</text>
</comment>
<keyword evidence="4" id="KW-0233">DNA recombination</keyword>